<reference evidence="4 5" key="1">
    <citation type="submission" date="2023-02" db="EMBL/GenBank/DDBJ databases">
        <title>LHISI_Scaffold_Assembly.</title>
        <authorList>
            <person name="Stuart O.P."/>
            <person name="Cleave R."/>
            <person name="Magrath M.J.L."/>
            <person name="Mikheyev A.S."/>
        </authorList>
    </citation>
    <scope>NUCLEOTIDE SEQUENCE [LARGE SCALE GENOMIC DNA]</scope>
    <source>
        <strain evidence="4">Daus_M_001</strain>
        <tissue evidence="4">Leg muscle</tissue>
    </source>
</reference>
<dbReference type="PANTHER" id="PTHR23260">
    <property type="entry name" value="KERATIN ASSOCIATED PROTEIN 3-3-RELATED"/>
    <property type="match status" value="1"/>
</dbReference>
<evidence type="ECO:0000256" key="2">
    <source>
        <dbReference type="ARBA" id="ARBA00022744"/>
    </source>
</evidence>
<feature type="compositionally biased region" description="Basic and acidic residues" evidence="3">
    <location>
        <begin position="116"/>
        <end position="135"/>
    </location>
</feature>
<name>A0ABQ9HED2_9NEOP</name>
<evidence type="ECO:0000313" key="5">
    <source>
        <dbReference type="Proteomes" id="UP001159363"/>
    </source>
</evidence>
<keyword evidence="1" id="KW-0677">Repeat</keyword>
<keyword evidence="5" id="KW-1185">Reference proteome</keyword>
<accession>A0ABQ9HED2</accession>
<dbReference type="EMBL" id="JARBHB010000005">
    <property type="protein sequence ID" value="KAJ8882677.1"/>
    <property type="molecule type" value="Genomic_DNA"/>
</dbReference>
<organism evidence="4 5">
    <name type="scientific">Dryococelus australis</name>
    <dbReference type="NCBI Taxonomy" id="614101"/>
    <lineage>
        <taxon>Eukaryota</taxon>
        <taxon>Metazoa</taxon>
        <taxon>Ecdysozoa</taxon>
        <taxon>Arthropoda</taxon>
        <taxon>Hexapoda</taxon>
        <taxon>Insecta</taxon>
        <taxon>Pterygota</taxon>
        <taxon>Neoptera</taxon>
        <taxon>Polyneoptera</taxon>
        <taxon>Phasmatodea</taxon>
        <taxon>Verophasmatodea</taxon>
        <taxon>Anareolatae</taxon>
        <taxon>Phasmatidae</taxon>
        <taxon>Eurycanthinae</taxon>
        <taxon>Dryococelus</taxon>
    </lineage>
</organism>
<evidence type="ECO:0000256" key="1">
    <source>
        <dbReference type="ARBA" id="ARBA00022737"/>
    </source>
</evidence>
<proteinExistence type="predicted"/>
<sequence length="627" mass="69094">MRVIEIRMEQRCNERIPEKICQPAASSGTILTCENPGVTRQGIEPGSPWWEASGLNAQPPVVVEAPLVQQRAVMSQATGADKKPSSLFVLPWSFRVQQTGTTLTSSRVHWARNSRPREHFRPFSKERRTGGRKQNDCSPCRRNANDSSLVPPVCGNGDEIAALCVYSTGFTKISFLEPSSEAQNFVIPKLACALYPVIFCTVLTTIEVETSELGDWRDSENWLDYSHPTKANRVQARPGHTRIFANENRAGTMPLVGGFSRRSPVSPAIAFRPILTSFHPLWAIKTSLRATQIFPTQLHVECTPREVKRCCEASLARELRLPGHVTRDSAREKWPPLVRILYGSTRVWGERQEWNKRVCLVTSRVDIAVSTPLRYPHTIVRGLSTCPCYWPGNAKQLTETGSSWCRTVWEPEVAHTRREVSGRPRRITSREDSFIVRQAVGTPRASMPTIQGHVTAAGEVDNIANIRLQTSCENIAGSIVALSLTTSIIATKCRALSAIAIKCRALSVIAIKCRALSAIATKCRALSVIAIKCRDLRTIASKCRALSTIAIRCRALSTIATKCRALSTIAIKCRALSVIAIKCRDLSVIATKCRALSTIATKCRALSAIATMCNALSVIATKCRALN</sequence>
<dbReference type="Proteomes" id="UP001159363">
    <property type="component" value="Chromosome 4"/>
</dbReference>
<evidence type="ECO:0000256" key="3">
    <source>
        <dbReference type="SAM" id="MobiDB-lite"/>
    </source>
</evidence>
<evidence type="ECO:0000313" key="4">
    <source>
        <dbReference type="EMBL" id="KAJ8882677.1"/>
    </source>
</evidence>
<gene>
    <name evidence="4" type="ORF">PR048_014489</name>
</gene>
<protein>
    <submittedName>
        <fullName evidence="4">Uncharacterized protein</fullName>
    </submittedName>
</protein>
<comment type="caution">
    <text evidence="4">The sequence shown here is derived from an EMBL/GenBank/DDBJ whole genome shotgun (WGS) entry which is preliminary data.</text>
</comment>
<feature type="region of interest" description="Disordered" evidence="3">
    <location>
        <begin position="116"/>
        <end position="142"/>
    </location>
</feature>
<keyword evidence="2" id="KW-0416">Keratin</keyword>
<dbReference type="InterPro" id="IPR007659">
    <property type="entry name" value="Keratin_matx"/>
</dbReference>
<dbReference type="PANTHER" id="PTHR23260:SF7">
    <property type="entry name" value="KERATIN-ASSOCIATED PROTEIN 26-1"/>
    <property type="match status" value="1"/>
</dbReference>